<evidence type="ECO:0000313" key="1">
    <source>
        <dbReference type="EMBL" id="KAK8780433.1"/>
    </source>
</evidence>
<dbReference type="AlphaFoldDB" id="A0AAQ4F131"/>
<protein>
    <submittedName>
        <fullName evidence="1">Uncharacterized protein</fullName>
    </submittedName>
</protein>
<comment type="caution">
    <text evidence="1">The sequence shown here is derived from an EMBL/GenBank/DDBJ whole genome shotgun (WGS) entry which is preliminary data.</text>
</comment>
<reference evidence="1 2" key="1">
    <citation type="journal article" date="2023" name="Arcadia Sci">
        <title>De novo assembly of a long-read Amblyomma americanum tick genome.</title>
        <authorList>
            <person name="Chou S."/>
            <person name="Poskanzer K.E."/>
            <person name="Rollins M."/>
            <person name="Thuy-Boun P.S."/>
        </authorList>
    </citation>
    <scope>NUCLEOTIDE SEQUENCE [LARGE SCALE GENOMIC DNA]</scope>
    <source>
        <strain evidence="1">F_SG_1</strain>
        <tissue evidence="1">Salivary glands</tissue>
    </source>
</reference>
<dbReference type="Proteomes" id="UP001321473">
    <property type="component" value="Unassembled WGS sequence"/>
</dbReference>
<accession>A0AAQ4F131</accession>
<keyword evidence="2" id="KW-1185">Reference proteome</keyword>
<evidence type="ECO:0000313" key="2">
    <source>
        <dbReference type="Proteomes" id="UP001321473"/>
    </source>
</evidence>
<organism evidence="1 2">
    <name type="scientific">Amblyomma americanum</name>
    <name type="common">Lone star tick</name>
    <dbReference type="NCBI Taxonomy" id="6943"/>
    <lineage>
        <taxon>Eukaryota</taxon>
        <taxon>Metazoa</taxon>
        <taxon>Ecdysozoa</taxon>
        <taxon>Arthropoda</taxon>
        <taxon>Chelicerata</taxon>
        <taxon>Arachnida</taxon>
        <taxon>Acari</taxon>
        <taxon>Parasitiformes</taxon>
        <taxon>Ixodida</taxon>
        <taxon>Ixodoidea</taxon>
        <taxon>Ixodidae</taxon>
        <taxon>Amblyomminae</taxon>
        <taxon>Amblyomma</taxon>
    </lineage>
</organism>
<dbReference type="EMBL" id="JARKHS020008864">
    <property type="protein sequence ID" value="KAK8780433.1"/>
    <property type="molecule type" value="Genomic_DNA"/>
</dbReference>
<name>A0AAQ4F131_AMBAM</name>
<sequence>MSRGGRESISSPKKRVSAAVLFEEIYGSHPFLGAKGSAMMFQGSADPTLAPQADFPNGDFHAWQSFGALPPGARGDARAHGGTRALSGCALLEAAAVGSATITPHPFRRCLRRMREKSILASTTKGKVVAAVDAGHSVGVVQARKARTVTSRKMSFSWLSAMLPLDSCVLRQTPVLMELLVRPPSGLYVIGQARAVAELSVVLVHYGPRPLHSRCSQLLLRLLPHHDLAFIALGKKDAHTMCAGIARKAGGVHAHYCITVVKASCRTSRKKSILSASACLIFVAVSAN</sequence>
<gene>
    <name evidence="1" type="ORF">V5799_018225</name>
</gene>
<proteinExistence type="predicted"/>